<dbReference type="PANTHER" id="PTHR28008">
    <property type="entry name" value="DOMAIN PROTEIN, PUTATIVE (AFU_ORTHOLOGUE AFUA_3G10980)-RELATED"/>
    <property type="match status" value="1"/>
</dbReference>
<evidence type="ECO:0000256" key="1">
    <source>
        <dbReference type="SAM" id="Phobius"/>
    </source>
</evidence>
<evidence type="ECO:0000313" key="4">
    <source>
        <dbReference type="Proteomes" id="UP000193100"/>
    </source>
</evidence>
<evidence type="ECO:0000259" key="2">
    <source>
        <dbReference type="Pfam" id="PF04892"/>
    </source>
</evidence>
<gene>
    <name evidence="3" type="ORF">MARSALSMR5_00551</name>
</gene>
<keyword evidence="1" id="KW-0812">Transmembrane</keyword>
<dbReference type="Pfam" id="PF04892">
    <property type="entry name" value="VanZ"/>
    <property type="match status" value="1"/>
</dbReference>
<keyword evidence="1" id="KW-0472">Membrane</keyword>
<dbReference type="RefSeq" id="WP_085678658.1">
    <property type="nucleotide sequence ID" value="NZ_CP020931.1"/>
</dbReference>
<feature type="transmembrane region" description="Helical" evidence="1">
    <location>
        <begin position="12"/>
        <end position="34"/>
    </location>
</feature>
<dbReference type="NCBIfam" id="NF037970">
    <property type="entry name" value="vanZ_1"/>
    <property type="match status" value="1"/>
</dbReference>
<evidence type="ECO:0000313" key="3">
    <source>
        <dbReference type="EMBL" id="ARM82652.1"/>
    </source>
</evidence>
<organism evidence="3 4">
    <name type="scientific">Marinobacter salarius</name>
    <dbReference type="NCBI Taxonomy" id="1420917"/>
    <lineage>
        <taxon>Bacteria</taxon>
        <taxon>Pseudomonadati</taxon>
        <taxon>Pseudomonadota</taxon>
        <taxon>Gammaproteobacteria</taxon>
        <taxon>Pseudomonadales</taxon>
        <taxon>Marinobacteraceae</taxon>
        <taxon>Marinobacter</taxon>
    </lineage>
</organism>
<feature type="transmembrane region" description="Helical" evidence="1">
    <location>
        <begin position="98"/>
        <end position="120"/>
    </location>
</feature>
<keyword evidence="1" id="KW-1133">Transmembrane helix</keyword>
<name>A0A1W6K5M0_9GAMM</name>
<protein>
    <submittedName>
        <fullName evidence="3">VanZ like family protein</fullName>
    </submittedName>
</protein>
<reference evidence="3 4" key="1">
    <citation type="submission" date="2017-04" db="EMBL/GenBank/DDBJ databases">
        <title>Genome Sequence of Marinobacter salarius strain SMR5 Isolated from a culture of the Diatom Skeletonema marinoi.</title>
        <authorList>
            <person name="Topel M."/>
            <person name="Pinder M.I.M."/>
            <person name="Johansson O.N."/>
            <person name="Kourtchenko O."/>
            <person name="Godhe A."/>
            <person name="Clarke A.K."/>
        </authorList>
    </citation>
    <scope>NUCLEOTIDE SEQUENCE [LARGE SCALE GENOMIC DNA]</scope>
    <source>
        <strain evidence="3 4">SMR5</strain>
    </source>
</reference>
<dbReference type="AlphaFoldDB" id="A0A1W6K5M0"/>
<dbReference type="GeneID" id="77254545"/>
<dbReference type="STRING" id="1420917.AU15_01700"/>
<feature type="transmembrane region" description="Helical" evidence="1">
    <location>
        <begin position="49"/>
        <end position="66"/>
    </location>
</feature>
<feature type="transmembrane region" description="Helical" evidence="1">
    <location>
        <begin position="73"/>
        <end position="92"/>
    </location>
</feature>
<proteinExistence type="predicted"/>
<dbReference type="PANTHER" id="PTHR28008:SF1">
    <property type="entry name" value="DOMAIN PROTEIN, PUTATIVE (AFU_ORTHOLOGUE AFUA_3G10980)-RELATED"/>
    <property type="match status" value="1"/>
</dbReference>
<feature type="domain" description="VanZ-like" evidence="2">
    <location>
        <begin position="43"/>
        <end position="114"/>
    </location>
</feature>
<dbReference type="InterPro" id="IPR006976">
    <property type="entry name" value="VanZ-like"/>
</dbReference>
<dbReference type="EMBL" id="CP020931">
    <property type="protein sequence ID" value="ARM82652.1"/>
    <property type="molecule type" value="Genomic_DNA"/>
</dbReference>
<accession>A0A1W6K5M0</accession>
<sequence>MAFLRQRILILLAYQPFWRAILVLSAAAIIYLATTSQPYPIPSAASDKVNHLLAFLQLAVVTRLAWPGLRKLWIVIGLLAFGLGIELVQAQLPYRTFAIADILADAAGIAIGLLPCPGFIRPHTQNDRPIVHANSRQ</sequence>
<dbReference type="Proteomes" id="UP000193100">
    <property type="component" value="Chromosome"/>
</dbReference>